<evidence type="ECO:0000313" key="2">
    <source>
        <dbReference type="Proteomes" id="UP000287853"/>
    </source>
</evidence>
<accession>A0A3S3RSB8</accession>
<keyword evidence="2" id="KW-1185">Reference proteome</keyword>
<dbReference type="AlphaFoldDB" id="A0A3S3RSB8"/>
<organism evidence="1 2">
    <name type="scientific">Candidatus Electrothrix aarhusensis</name>
    <dbReference type="NCBI Taxonomy" id="1859131"/>
    <lineage>
        <taxon>Bacteria</taxon>
        <taxon>Pseudomonadati</taxon>
        <taxon>Thermodesulfobacteriota</taxon>
        <taxon>Desulfobulbia</taxon>
        <taxon>Desulfobulbales</taxon>
        <taxon>Desulfobulbaceae</taxon>
        <taxon>Candidatus Electrothrix</taxon>
    </lineage>
</organism>
<reference evidence="1 2" key="1">
    <citation type="submission" date="2017-01" db="EMBL/GenBank/DDBJ databases">
        <title>The cable genome- insights into the physiology and evolution of filamentous bacteria capable of sulfide oxidation via long distance electron transfer.</title>
        <authorList>
            <person name="Schreiber L."/>
            <person name="Bjerg J.T."/>
            <person name="Boggild A."/>
            <person name="Van De Vossenberg J."/>
            <person name="Meysman F."/>
            <person name="Nielsen L.P."/>
            <person name="Schramm A."/>
            <person name="Kjeldsen K.U."/>
        </authorList>
    </citation>
    <scope>NUCLEOTIDE SEQUENCE [LARGE SCALE GENOMIC DNA]</scope>
    <source>
        <strain evidence="1">MCF</strain>
    </source>
</reference>
<protein>
    <submittedName>
        <fullName evidence="1">Uncharacterized protein</fullName>
    </submittedName>
</protein>
<dbReference type="EMBL" id="MTKO01000052">
    <property type="protein sequence ID" value="RWX46744.1"/>
    <property type="molecule type" value="Genomic_DNA"/>
</dbReference>
<sequence length="64" mass="7085">MKRIFLFFADQHCSARGAVNQRTHSAFLDQQRAEHDGPLLAFSTLVGFSGSPPLEERIAALQAK</sequence>
<comment type="caution">
    <text evidence="1">The sequence shown here is derived from an EMBL/GenBank/DDBJ whole genome shotgun (WGS) entry which is preliminary data.</text>
</comment>
<proteinExistence type="predicted"/>
<name>A0A3S3RSB8_9BACT</name>
<dbReference type="Proteomes" id="UP000287853">
    <property type="component" value="Unassembled WGS sequence"/>
</dbReference>
<evidence type="ECO:0000313" key="1">
    <source>
        <dbReference type="EMBL" id="RWX46744.1"/>
    </source>
</evidence>
<gene>
    <name evidence="1" type="ORF">H206_02292</name>
</gene>